<dbReference type="NCBIfam" id="NF003417">
    <property type="entry name" value="PRK04813.1"/>
    <property type="match status" value="6"/>
</dbReference>
<comment type="caution">
    <text evidence="8">The sequence shown here is derived from an EMBL/GenBank/DDBJ whole genome shotgun (WGS) entry which is preliminary data.</text>
</comment>
<dbReference type="InterPro" id="IPR025110">
    <property type="entry name" value="AMP-bd_C"/>
</dbReference>
<dbReference type="GO" id="GO:0005829">
    <property type="term" value="C:cytosol"/>
    <property type="evidence" value="ECO:0007669"/>
    <property type="project" value="TreeGrafter"/>
</dbReference>
<dbReference type="PANTHER" id="PTHR45527:SF1">
    <property type="entry name" value="FATTY ACID SYNTHASE"/>
    <property type="match status" value="1"/>
</dbReference>
<dbReference type="NCBIfam" id="TIGR01733">
    <property type="entry name" value="AA-adenyl-dom"/>
    <property type="match status" value="6"/>
</dbReference>
<dbReference type="InterPro" id="IPR010060">
    <property type="entry name" value="NRPS_synth"/>
</dbReference>
<dbReference type="FunFam" id="3.30.300.30:FF:000010">
    <property type="entry name" value="Enterobactin synthetase component F"/>
    <property type="match status" value="5"/>
</dbReference>
<dbReference type="FunFam" id="3.40.50.12780:FF:000012">
    <property type="entry name" value="Non-ribosomal peptide synthetase"/>
    <property type="match status" value="5"/>
</dbReference>
<feature type="domain" description="Carrier" evidence="7">
    <location>
        <begin position="3061"/>
        <end position="3136"/>
    </location>
</feature>
<dbReference type="SMART" id="SM00823">
    <property type="entry name" value="PKS_PP"/>
    <property type="match status" value="6"/>
</dbReference>
<dbReference type="FunFam" id="3.40.50.980:FF:000001">
    <property type="entry name" value="Non-ribosomal peptide synthetase"/>
    <property type="match status" value="5"/>
</dbReference>
<dbReference type="Proteomes" id="UP000242367">
    <property type="component" value="Unassembled WGS sequence"/>
</dbReference>
<dbReference type="GO" id="GO:0043041">
    <property type="term" value="P:amino acid activation for nonribosomal peptide biosynthetic process"/>
    <property type="evidence" value="ECO:0007669"/>
    <property type="project" value="TreeGrafter"/>
</dbReference>
<dbReference type="GO" id="GO:0044550">
    <property type="term" value="P:secondary metabolite biosynthetic process"/>
    <property type="evidence" value="ECO:0007669"/>
    <property type="project" value="UniProtKB-ARBA"/>
</dbReference>
<feature type="domain" description="Carrier" evidence="7">
    <location>
        <begin position="4119"/>
        <end position="4194"/>
    </location>
</feature>
<dbReference type="SUPFAM" id="SSF47336">
    <property type="entry name" value="ACP-like"/>
    <property type="match status" value="6"/>
</dbReference>
<evidence type="ECO:0000313" key="8">
    <source>
        <dbReference type="EMBL" id="POM24997.1"/>
    </source>
</evidence>
<dbReference type="FunFam" id="2.30.38.10:FF:000001">
    <property type="entry name" value="Non-ribosomal peptide synthetase PvdI"/>
    <property type="match status" value="4"/>
</dbReference>
<dbReference type="InterPro" id="IPR036736">
    <property type="entry name" value="ACP-like_sf"/>
</dbReference>
<keyword evidence="4" id="KW-0597">Phosphoprotein</keyword>
<dbReference type="InterPro" id="IPR010071">
    <property type="entry name" value="AA_adenyl_dom"/>
</dbReference>
<dbReference type="GO" id="GO:0017000">
    <property type="term" value="P:antibiotic biosynthetic process"/>
    <property type="evidence" value="ECO:0007669"/>
    <property type="project" value="UniProtKB-KW"/>
</dbReference>
<protein>
    <submittedName>
        <fullName evidence="8">Tyrocidine synthase 3</fullName>
    </submittedName>
</protein>
<dbReference type="InterPro" id="IPR020806">
    <property type="entry name" value="PKS_PP-bd"/>
</dbReference>
<evidence type="ECO:0000256" key="3">
    <source>
        <dbReference type="ARBA" id="ARBA00022450"/>
    </source>
</evidence>
<comment type="similarity">
    <text evidence="2">Belongs to the ATP-dependent AMP-binding enzyme family.</text>
</comment>
<keyword evidence="9" id="KW-1185">Reference proteome</keyword>
<dbReference type="InterPro" id="IPR020845">
    <property type="entry name" value="AMP-binding_CS"/>
</dbReference>
<dbReference type="Gene3D" id="1.10.1200.10">
    <property type="entry name" value="ACP-like"/>
    <property type="match status" value="6"/>
</dbReference>
<comment type="cofactor">
    <cofactor evidence="1">
        <name>pantetheine 4'-phosphate</name>
        <dbReference type="ChEBI" id="CHEBI:47942"/>
    </cofactor>
</comment>
<proteinExistence type="inferred from homology"/>
<dbReference type="GO" id="GO:0008610">
    <property type="term" value="P:lipid biosynthetic process"/>
    <property type="evidence" value="ECO:0007669"/>
    <property type="project" value="UniProtKB-ARBA"/>
</dbReference>
<feature type="domain" description="Carrier" evidence="7">
    <location>
        <begin position="2026"/>
        <end position="2101"/>
    </location>
</feature>
<dbReference type="PROSITE" id="PS00012">
    <property type="entry name" value="PHOSPHOPANTETHEINE"/>
    <property type="match status" value="6"/>
</dbReference>
<sequence length="6792" mass="714863">MTQRRTDGRVEDVWPLSPLQEGLLFHAVYDEDALDVYVGQHVLDLDGPLDVARLRAAWDALFERHASLRAGFRQMAGARRPVQVVARAVDAPWREVLSADADADADAVAEEERAQRFDLARPPLLRAALLRLAPDRHRLLITAHHIVLDGWSLPLLLDELRAAYAGTSGPAPVTSYRDYLEWLARQDADAAREAWRAALAGTGEPTLVVPADPNAAPVLPEDVEIALDAGLADRLRALSRSRDLTLNTVFQGAWALVLSALTGRDDVVFGGTVAGRPAELPGADRMLGLFINTVPVRVRLRAGTSFADTLAGLQDVQSGLLAHQHLGLADVQRAAGPGAVFDTSMAFENYPAERSAPEPGALTMTMSRGRDAAHYPLSLVVNPFGSMGFRLSHRADVLPDGAGIAARLVRVLEQVAADPDVPVDRVDVLAPSERRAVLTSWNATGADVPSGTFGALFEAQAARTPDAPALVTAARTWTYAELDAAANRVAHELIARRIGPGDLVGVLMERSADLLAVLLGVVKSGAGYLPIDPRHPEERVAFMLGDARPVLTVCTDATRSVLPESAASWVFDASALAARPATAPTDADRVVPLRLLHPAYVIYTSGSTGRPKGVVVSHRGVGSLAASHITRLGAGPGARVLQFTSLSFDVAFAEFCTALLSGGALVVVDATRLPPYGSLAEVADEFGVTHLMMPPSVLAAAGELPASVHTVSVAGEVCPETLVAARAPGRTLINAYGPTEATVIAAMSAPLTRVSGPAPIGRPIENTRTYVLDGFLRPVPPGVTGELYLAGAGLAQGYAGRPGLTAERFVADPFGGGRMYRTGDLAHWTPGGDLVVVGRADEQVKVRGFRVEPGEIEALLASHPSVAQAAVIAREDRPGDKRLVAYVVPHADQDTGLDGRSLRSHLAERLPDYMVPSAIVVLDALPVTVNGKLDRAALPAPDAAAGGRAPSTPMEELLCGLFAEVLGTNRVGADDSFFDLGGDSLLAMRLVARIRAVLNSDISVRTLFGTPTVADLARVAGETGRAPVPLTRRSGDAEPPLSFAQQRMWFLNRLEEAGASADYNLAVALRLTGDLDIGALAAALADLADRHETLRTIFPDQPTPTDPPGLNDAGEVPRARVLTGAEGRPELTVADVAPEELADALAAEVRRRFDVRAELPWRTSLLVTGPDERVLLIVAHHIAVDGWSLDVLGRDLGTAYAARRSGDAPAWEPLPVQYGDYAVWQRAVLGDLDDPESLITAQLDHWRTALDGAPAELALPADRPRPAAASFRGASVPVAVDAATHARLVGVAQRGRATTFMVVHAALAALLARTGAGDDLPIGTAIAGRGDPALDGLVGFFVNTLVLRTDASGDPTFAQLLDRVRETDLAAYAHQDLPFERLVEDVNPERSLARNPLFQVMLNMQNVPDDAAGWTLPGVDVRPVEQEPGTEIARFDLMLGLSERRDAAGTPAGIDGRLQYAADLFDEATAQALAARLTRVLEQVAADPGRRLSQIDVLRSGERALLDGFNATSRPVPDEPFAALFEAQADRTPGEPAVIGGDVVRSYAELDAAANRVARELIARGVRTGDLVGVLLHRGADLATVLVGVAKAGAGYLPLDPEYPVQRLAFMVADSRPALTVCAGSLRDVLPADAPVLVLDDPAVAAAVAARPATRPTDADRTAPTRLDHPAYAIYTSGSTGTPKGAVLTHRGIGNLTAAVVERFGGGPGARVLQLASPSFDAIVWELALSLLTGGALVVAEGDRLQPHGRLAELSARHGVTHMLMPPSLLAAVDELPPVVSTIVAAGEVCPPALVERWAPGRRLMNLYGPTEATVYITVTEALTPRGDGRPVPVGRPIVNTRVFILDAHLRPVPPGVPGDLYVAGPGLGRGYTGRPGLTGERFVACPFPGPAGPGERMYRTGDRARWTPSGDVDYLGRADQQVKLRGFRVELGEIETAFAEQPGVGAVAVVVREDVPGEKRLVAYVVPDGGAVDAAGLRASVASRLPDYMVPAAVVELAALPVTANGKLDRAALPAPDFAPRGGRGPETPAEAALCALFADVLGLDAVGAEDSFFDLGGDSLTAMRLIGRIRAALGAEVGVRDLFAAPTVAGIARHVDGAEGARAALTRRERPDVLPLSFAQRRMWFLNRLEDAGEGAAYTLPLALRITGDLDVPALEAALADVAARHETLRTMYSGDGEPHQVIVASGPSLAVEDVAADRLADALAAHAAERFDLAAELPWRVRLLRLGPSDHVLLVVAHHIAVDGWSMGVLGRDLGAAYTARAEGRAPEWEPLPVQYVDYALWERDVLGDGAAQLDYWRDALAGAPAEIRLPFDRPRPATRSFRGASAPLRVDAATHARLLDLAARNGSTLFMVVHAALAALLARTGAGTDLPLGTAVAGRGDAALDGLVGFFANTLVLRTDASGDPSFTDLLARVRAADLGAYAHQDVPFERLVEELNPARSLARNPLFQVMLSVQSLPPTHEQWALPGVSVGPVPPGSRVEAAQFDLTVGLTEQRSPDGSPAGLDGMVQYATDLFDASTVAGLAERLVRVLAQVAADPSVRLGSLDVLLGDERSRVVSSFNATSASAPAATWPSLFASWVERTPSAPAVRCGADVLSYAELDARADLLGRRLRSLGVGAESVVALCLPRGVDMVVAELAVWKAGGAFLPLDVSHPADRLGHVIEDSGAAVVLATSSTVGALPASGRVALLEDTAATYAESLPGDVVPGQLAYVIYTSGSTGRPKGVAVSHRGVVNLASALRPILGVEPGVTALQFASFSFDAAVLDVVVTLGAGGTLAIASPDERAEPGALAAMIRAADVSVASVVPSLLSVLDPAAVSGVRNWVLGAELLTADLAARWTAGSRVWNTYGPTEATVITTAVPVDPAITATDPPPSIGRPIENTRTYVLDEFLQPVPPGVVGELYITGPGLARGYVGRPDLTAERFVASPFGTGERLYRSGDLAKWTADGELVFAGRADAQVKIRGFRVEPGEIESVLASSESVAQAAVLVRDDWLVAYVVADGLDVDALREFTAGRLPDYMIPAAFVVLDALPLTVNGKLDRAALPEPDFAGTGGRPAASWTEEILSGLFADVLGADRVGPDDSFFDLGGDSLSAMRLIGRVRTVLGVEIGVRALFAAPTVAGVARLAGGPDAAARPALTPRPRPETVPPSFAQQRMWFLNRLTEAQPGAAAVYNLPVALRLSGPLDVAALDAALGDLADRHESLRTILTDQATPAGEGALRQVVVAGRPELEVVGSGEATLLADIAARTGRSFDTSRDLPWRVTLLELGPDEHVLLIVAHHIAVDGWSMGVLQRDLAVAYAARRAGGAPEWEPLPVQYADYALWQRAVLGDPDDPAGALGRQIAHWREALDGLPAEISLPFDRNRPAAPSFEGRSVPLWVDAETHAALAGLARDTGTTMFMVLQAALAVTLAKLGAGTDVPLGTPVAGRGDAALDDLVGFFVNTLVLRTDLSGDPTLAQVLDRVRAADLAAYAHQDVPFERLVEELDPARSLARNPLFQVMLNVQNLPDEDGGWDAAGLAVAEMGPGSFVEPARFDLAVNLMERHGPDGPAGIGGGIHYAVDLFDPETAQALTERLVLVLRQMAADPGRTLGRVDVLDDAERRTVTEDWNATSRDVPEGTLAALFAAQAARTPDAAAVVARDRVWTYAELDRAANRVAHELIARRVGPGDVVGVLMERSPDLVAVLLGAAKAGAAYLSIDRNYPAERIAFMLADARPALVVCTPETEHQTRPPAGPDGVERLVFDAAGLAERAETAPTDAERTVPQRLDHPAYVIYTSGSTGTPKGVVLSHRGVGNLAAVQRERLGAGPGARVLQLASLSFDAAFWETVMALLSGAALVVADEESLRDPAAVATEHGVTHLTVPPSVLATFAEQPPGLDVVVVAGEACPPALAARWADGRTMINAYGPSEATVCTTMTDPLTGEGPITIGRPIANTRMYVLDERLRPVPPGVVGDLYAAGPGLALGYLRRPALTAGRFVPCPFGASGERMYRTGDRASWTRAGELAFAGRADEQVKVRGFRVEPGEVETALAEFAEVRAAAVIVREDRPGDRRLVGYVAGTADPAALRARLAERLPDYMVPSALVVLDALPVTANGKLDRAALPAPEAAAPGRAPETPAEALLCELFAEVLGVPEVGADDSFFDLGGDSLLAMRLLARVRAVFAAEIGVRALFADPTPAGVARNIGEQVEDDRPPLVAGPRPDVVPLSFGQQRMWFLNRLESSGEGAGYTIPLALRLTGPLDVPALERALGDVADRHETLRTIFPAQDGTPGQRLVDDRPALDVVAVDDLYADMAARTARPFDVGAEIPWRATLYVLGPDEHALLLVAHHIAVDGWSMGILTRDLGVAYAARADGRAPEWEPLPVQYADYALWQRAVLGDPDDPSSLVSRQLAHWRTTLAGAPEELTLPADRPRPPVPSFEGATVPVHVDAATHVRLTELAQRTHATTFMVLHAALAALLSRLGAGDDIPVGAPVAGRGDAALDDLAGFFVNTLVLRADVSGDITFAELLARVRETDLAAYANQDVPFERLVEELNPDRSLSRNPLFQVMLAVQNLPLDDDGWPVRGLGVELMQPKAEAARFDLSVSLLERRDAQGRPDGLGGAVRYAVDLFDEATAQGLVARLVRVLAQVTADPSVRLRDLDVLDSGERAAVLTGWNATSAPRSADTWPELFASWARRTPDAPAVRCGDETLTYRELDERSNRLARRLRGLGVAAESTVGLCLPRSADLVTGVLAVWKAGGAYVPLDPEHPADRVAYMLEDGGATVVLVAPETLAVVPPGVRTVLVGSAALESDAALRVVVRPDQLAYVIYTSGSTGRPKGVAVSHRGLVNLAESLRPALGSVPVALQFASFSFDAAVLDVAVVLGGGGTLVVASAEERAEPARLAATMRDAGVTAASVVPSLLSVLDPDDVPGVAHWIVGAERVTSELVSRWAGRASVWNAYGPTETTVLAAAGPVSAGHRADDPAPSIGRPIENMRAYVLDGYLRPVAPGVVGELYVSGPGLARGYAGRPALTAERFVAGPFGTPGERMYRTGDLARWTRDGRLSFAGRADAQVKIRGFRVEPGEIESLLTAHPSVAQAAVLVRDDRLIAYLVPSAGASVDAAVLRGHLGERVPDYMVPSAFVVLDALPLTVNGKLDRAALPAPDASGSGGRAPATLAEELLCGAFAEVLGVERVAADDSFFDLGGDSLSAMRVIARVRTALGVEIGVPDLFAEPTPEGVARLLAARAGVSRTALAARERPETIPLSSGQQRMWFLNRLADEQPGAAAVYNLPLAVRLTGVLDVPALRAALADVADRHETLRTLYPDDLVLPGTDETGARQVVLDGVAGRPALEVVEAAPQEVKGLLLACAERPFDVRSDLPWRALLVTVAPDEHVLAIVAHHIAVDGWSMGVLQRDLATAYTARHAGRAPGWTPLPVQYADYALWQHDVLGDPDDPGSVLGAQLAHWRAALDGLPPEIPLPADRARPKAATFDGGTVSFRIAPETHAALAALARRHDATMFMVAHAALALLLTRHGAGDDVPIGTPIAGRGDAALDDLAGFFVNTLVLRTDLSGNPTFAELLARVRATDLAAYANQDIPFERLVEELNPVRSLARNPLFQVSLTVQNLPEQEARWDLPGLESGPVEPGSHPETSRFDLALSLSEFRTDDGAPAGIGGALQFATDLFDADTARALTERLVRVLEQADADPEQPLTRIGVLAEAERGDLLAAAPAAPLPDGTWLDLFEASVRRVPSGTAVRCGDRSRTYAELDADSSRLAARLRADGVGPETVVGLCLPRGVELVTAVLAVWKAGGAFLPLDPEYPADRLAFMIEDSGAPIVAVTPDTADKLPPTDARTLHIPTPDTTEALAPHDDVAVGGAVGADGLAYVIYTSGSTGVPKGVAVAHRGVVNLARAMRPVLRVEDGTVALQFASFSFDAAVLDLAVVLGAGGTLAVATAEERTEPALLETMIRDAGVTAASVVPSLLGVLDPDAVPGVATWVLGAELLTADLASRWTARSSVRNTYGPTEATVITTAGPVDAAITGADPAPPIGRPIENARVHVLDDRLEPVPANVAGEVYVAGPGLARGYRGRPGLTAERFVPCPFGAPGERMYRTGDLARRDRNGDLFFAGRADQQLKIRGFRVEPGEVEAVLAAHDGVAQVAVVAREDRPGERRLVAYAVPADVDTAALRAFAAARLPEHMVPAAFVTLDALPLTVNGKLDRAKLPAPDTTSGGRAPETPREELLCALFADVLGLERVGADDSFFTLGGDSILSMTLVSRVRREGLVLSVRQVFEHQTAAALARVATTAADAARAGEPGTGDVPLTPVMRELIDRAGADLPGAVQSALVVTPADVDADRLAAAVQALVDRHDLLRARLDGDRLTVPEPGAVTVAVTRVDAAGRDLDALVRAESAAATERIDPRRSLVAAVWFDAGPGAQGRLLLAVHHLAVDGVSWRILLPDLAEAYAGAELAPVPTSFRHWARTLAAQAGAPRRRAELPHWTATLGAAEPPLGDRPLDPARDVGGTMFQIAVTAPDAATRGLLTSIPAAFNAGPDDVLLAALTVAFTEWRRRRGATGPRGLLVDVEGHGRVPLEDGADLSRTVGWFTGLHPVRLDAGPVDVARVRAGGPEAGEVIKAVKEQLRAVPADGLGYGILRHLDPETAPLLADAPAPQVGFNYLGRFTVSAGDETPSDWRPAGLGGGSGDRTPAAHALEAGGMIEDLPSGPRLTLTLAWPRGLLAESAVRDLAALWTDVLTGMTAPTAATGAHHTPSDFPLAEISQDDLDEFEAIAQQIVERETP</sequence>
<dbReference type="GO" id="GO:0072330">
    <property type="term" value="P:monocarboxylic acid biosynthetic process"/>
    <property type="evidence" value="ECO:0007669"/>
    <property type="project" value="UniProtKB-ARBA"/>
</dbReference>
<dbReference type="PROSITE" id="PS00455">
    <property type="entry name" value="AMP_BINDING"/>
    <property type="match status" value="5"/>
</dbReference>
<reference evidence="8 9" key="1">
    <citation type="journal article" date="2017" name="Chemistry">
        <title>Isolation, Biosynthesis and Chemical Modifications of Rubterolones A-F: Rare Tropolone Alkaloids from Actinomadura sp. 5-2.</title>
        <authorList>
            <person name="Guo H."/>
            <person name="Benndorf R."/>
            <person name="Leichnitz D."/>
            <person name="Klassen J.L."/>
            <person name="Vollmers J."/>
            <person name="Gorls H."/>
            <person name="Steinacker M."/>
            <person name="Weigel C."/>
            <person name="Dahse H.M."/>
            <person name="Kaster A.K."/>
            <person name="de Beer Z.W."/>
            <person name="Poulsen M."/>
            <person name="Beemelmanns C."/>
        </authorList>
    </citation>
    <scope>NUCLEOTIDE SEQUENCE [LARGE SCALE GENOMIC DNA]</scope>
    <source>
        <strain evidence="8 9">5-2</strain>
    </source>
</reference>
<dbReference type="GO" id="GO:0003824">
    <property type="term" value="F:catalytic activity"/>
    <property type="evidence" value="ECO:0007669"/>
    <property type="project" value="InterPro"/>
</dbReference>
<dbReference type="NCBIfam" id="TIGR01720">
    <property type="entry name" value="NRPS-para261"/>
    <property type="match status" value="1"/>
</dbReference>
<dbReference type="CDD" id="cd19543">
    <property type="entry name" value="DCL_NRPS"/>
    <property type="match status" value="1"/>
</dbReference>
<dbReference type="EMBL" id="MTBP01000002">
    <property type="protein sequence ID" value="POM24997.1"/>
    <property type="molecule type" value="Genomic_DNA"/>
</dbReference>
<dbReference type="InterPro" id="IPR009081">
    <property type="entry name" value="PP-bd_ACP"/>
</dbReference>
<dbReference type="Gene3D" id="3.40.50.980">
    <property type="match status" value="10"/>
</dbReference>
<dbReference type="InterPro" id="IPR023213">
    <property type="entry name" value="CAT-like_dom_sf"/>
</dbReference>
<dbReference type="InterPro" id="IPR001242">
    <property type="entry name" value="Condensation_dom"/>
</dbReference>
<dbReference type="Gene3D" id="2.30.38.10">
    <property type="entry name" value="Luciferase, Domain 3"/>
    <property type="match status" value="5"/>
</dbReference>
<feature type="domain" description="Carrier" evidence="7">
    <location>
        <begin position="6227"/>
        <end position="6301"/>
    </location>
</feature>
<dbReference type="FunFam" id="1.10.1200.10:FF:000005">
    <property type="entry name" value="Nonribosomal peptide synthetase 1"/>
    <property type="match status" value="2"/>
</dbReference>
<dbReference type="InterPro" id="IPR006162">
    <property type="entry name" value="Ppantetheine_attach_site"/>
</dbReference>
<dbReference type="FunFam" id="1.10.1200.10:FF:000016">
    <property type="entry name" value="Non-ribosomal peptide synthase"/>
    <property type="match status" value="3"/>
</dbReference>
<dbReference type="SUPFAM" id="SSF56801">
    <property type="entry name" value="Acetyl-CoA synthetase-like"/>
    <property type="match status" value="6"/>
</dbReference>
<dbReference type="Gene3D" id="3.30.559.10">
    <property type="entry name" value="Chloramphenicol acetyltransferase-like domain"/>
    <property type="match status" value="7"/>
</dbReference>
<name>A0A2P4UIX3_9ACTN</name>
<dbReference type="Gene3D" id="3.30.559.30">
    <property type="entry name" value="Nonribosomal peptide synthetase, condensation domain"/>
    <property type="match status" value="7"/>
</dbReference>
<dbReference type="CDD" id="cd05930">
    <property type="entry name" value="A_NRPS"/>
    <property type="match status" value="3"/>
</dbReference>
<dbReference type="Gene3D" id="3.30.300.30">
    <property type="match status" value="6"/>
</dbReference>
<dbReference type="InterPro" id="IPR042099">
    <property type="entry name" value="ANL_N_sf"/>
</dbReference>
<keyword evidence="6" id="KW-0045">Antibiotic biosynthesis</keyword>
<keyword evidence="5" id="KW-0677">Repeat</keyword>
<dbReference type="PANTHER" id="PTHR45527">
    <property type="entry name" value="NONRIBOSOMAL PEPTIDE SYNTHETASE"/>
    <property type="match status" value="1"/>
</dbReference>
<dbReference type="SMART" id="SM01294">
    <property type="entry name" value="PKS_PP_betabranch"/>
    <property type="match status" value="1"/>
</dbReference>
<feature type="domain" description="Carrier" evidence="7">
    <location>
        <begin position="949"/>
        <end position="1024"/>
    </location>
</feature>
<evidence type="ECO:0000313" key="9">
    <source>
        <dbReference type="Proteomes" id="UP000242367"/>
    </source>
</evidence>
<keyword evidence="3" id="KW-0596">Phosphopantetheine</keyword>
<gene>
    <name evidence="8" type="primary">tycC_2</name>
    <name evidence="8" type="ORF">BTM25_36380</name>
</gene>
<evidence type="ECO:0000256" key="4">
    <source>
        <dbReference type="ARBA" id="ARBA00022553"/>
    </source>
</evidence>
<dbReference type="InterPro" id="IPR045851">
    <property type="entry name" value="AMP-bd_C_sf"/>
</dbReference>
<dbReference type="Pfam" id="PF00550">
    <property type="entry name" value="PP-binding"/>
    <property type="match status" value="6"/>
</dbReference>
<dbReference type="Gene3D" id="3.40.50.12780">
    <property type="entry name" value="N-terminal domain of ligase-like"/>
    <property type="match status" value="1"/>
</dbReference>
<evidence type="ECO:0000256" key="6">
    <source>
        <dbReference type="ARBA" id="ARBA00023194"/>
    </source>
</evidence>
<dbReference type="InterPro" id="IPR000873">
    <property type="entry name" value="AMP-dep_synth/lig_dom"/>
</dbReference>
<organism evidence="8 9">
    <name type="scientific">Actinomadura rubteroloni</name>
    <dbReference type="NCBI Taxonomy" id="1926885"/>
    <lineage>
        <taxon>Bacteria</taxon>
        <taxon>Bacillati</taxon>
        <taxon>Actinomycetota</taxon>
        <taxon>Actinomycetes</taxon>
        <taxon>Streptosporangiales</taxon>
        <taxon>Thermomonosporaceae</taxon>
        <taxon>Actinomadura</taxon>
    </lineage>
</organism>
<dbReference type="Pfam" id="PF13193">
    <property type="entry name" value="AMP-binding_C"/>
    <property type="match status" value="6"/>
</dbReference>
<evidence type="ECO:0000256" key="2">
    <source>
        <dbReference type="ARBA" id="ARBA00006432"/>
    </source>
</evidence>
<evidence type="ECO:0000256" key="1">
    <source>
        <dbReference type="ARBA" id="ARBA00001957"/>
    </source>
</evidence>
<evidence type="ECO:0000259" key="7">
    <source>
        <dbReference type="PROSITE" id="PS50075"/>
    </source>
</evidence>
<dbReference type="RefSeq" id="WP_168212150.1">
    <property type="nucleotide sequence ID" value="NZ_MTBP01000002.1"/>
</dbReference>
<feature type="domain" description="Carrier" evidence="7">
    <location>
        <begin position="5161"/>
        <end position="5236"/>
    </location>
</feature>
<dbReference type="CDD" id="cd19540">
    <property type="entry name" value="LCL_NRPS-like"/>
    <property type="match status" value="5"/>
</dbReference>
<dbReference type="NCBIfam" id="NF004282">
    <property type="entry name" value="PRK05691.1"/>
    <property type="match status" value="6"/>
</dbReference>
<dbReference type="Pfam" id="PF00668">
    <property type="entry name" value="Condensation"/>
    <property type="match status" value="7"/>
</dbReference>
<dbReference type="Pfam" id="PF00501">
    <property type="entry name" value="AMP-binding"/>
    <property type="match status" value="6"/>
</dbReference>
<dbReference type="SUPFAM" id="SSF52777">
    <property type="entry name" value="CoA-dependent acyltransferases"/>
    <property type="match status" value="14"/>
</dbReference>
<dbReference type="GO" id="GO:0031177">
    <property type="term" value="F:phosphopantetheine binding"/>
    <property type="evidence" value="ECO:0007669"/>
    <property type="project" value="InterPro"/>
</dbReference>
<evidence type="ECO:0000256" key="5">
    <source>
        <dbReference type="ARBA" id="ARBA00022737"/>
    </source>
</evidence>
<accession>A0A2P4UIX3</accession>
<dbReference type="PROSITE" id="PS50075">
    <property type="entry name" value="CARRIER"/>
    <property type="match status" value="6"/>
</dbReference>